<reference evidence="6 7" key="1">
    <citation type="journal article" date="2013" name="Genome Announc.">
        <title>Draft Genome Sequence of Bhargavaea cecembensis Strain DSE10T, Isolated from a Deep-Sea Sediment Sample Collected at a Depth of 5,904 m from the Chagos-Laccadive Ridge System in the Indian Ocean.</title>
        <authorList>
            <person name="Shivaji S."/>
            <person name="Ara S."/>
            <person name="Begum Z."/>
            <person name="Ruth M."/>
            <person name="Singh A."/>
            <person name="Kumar Pinnaka A."/>
        </authorList>
    </citation>
    <scope>NUCLEOTIDE SEQUENCE [LARGE SCALE GENOMIC DNA]</scope>
    <source>
        <strain evidence="6 7">DSE10</strain>
    </source>
</reference>
<evidence type="ECO:0000256" key="3">
    <source>
        <dbReference type="ARBA" id="ARBA00022801"/>
    </source>
</evidence>
<dbReference type="EC" id="3.4.21.107" evidence="6"/>
<dbReference type="SUPFAM" id="SSF50494">
    <property type="entry name" value="Trypsin-like serine proteases"/>
    <property type="match status" value="1"/>
</dbReference>
<dbReference type="InterPro" id="IPR001478">
    <property type="entry name" value="PDZ"/>
</dbReference>
<evidence type="ECO:0000256" key="1">
    <source>
        <dbReference type="ARBA" id="ARBA00010541"/>
    </source>
</evidence>
<dbReference type="eggNOG" id="COG0265">
    <property type="taxonomic scope" value="Bacteria"/>
</dbReference>
<dbReference type="GO" id="GO:0006508">
    <property type="term" value="P:proteolysis"/>
    <property type="evidence" value="ECO:0007669"/>
    <property type="project" value="UniProtKB-KW"/>
</dbReference>
<dbReference type="Gene3D" id="2.40.10.10">
    <property type="entry name" value="Trypsin-like serine proteases"/>
    <property type="match status" value="2"/>
</dbReference>
<dbReference type="GO" id="GO:0004252">
    <property type="term" value="F:serine-type endopeptidase activity"/>
    <property type="evidence" value="ECO:0007669"/>
    <property type="project" value="InterPro"/>
</dbReference>
<keyword evidence="2 6" id="KW-0645">Protease</keyword>
<evidence type="ECO:0000256" key="4">
    <source>
        <dbReference type="ARBA" id="ARBA00022825"/>
    </source>
</evidence>
<evidence type="ECO:0000259" key="5">
    <source>
        <dbReference type="SMART" id="SM00228"/>
    </source>
</evidence>
<dbReference type="STRING" id="1235279.C772_02507"/>
<dbReference type="InterPro" id="IPR051201">
    <property type="entry name" value="Chloro_Bact_Ser_Proteases"/>
</dbReference>
<dbReference type="InterPro" id="IPR001940">
    <property type="entry name" value="Peptidase_S1C"/>
</dbReference>
<accession>M7NV42</accession>
<organism evidence="6 7">
    <name type="scientific">Bhargavaea cecembensis DSE10</name>
    <dbReference type="NCBI Taxonomy" id="1235279"/>
    <lineage>
        <taxon>Bacteria</taxon>
        <taxon>Bacillati</taxon>
        <taxon>Bacillota</taxon>
        <taxon>Bacilli</taxon>
        <taxon>Bacillales</taxon>
        <taxon>Caryophanaceae</taxon>
        <taxon>Bhargavaea</taxon>
    </lineage>
</organism>
<sequence>MVNLEPGKRRLRFAGTAGILSAALLLQGCLSPEQEAEGEENNINAVADTNAAEGEENGEGSNAPDTALELQEGIVGAVEEASAAVVGVTNLQTAGNYWTGPEETVPAGVGSGVIYKQEEGKAYVVTNNHVVEGASQIEITLEDGTKVPAKLLGADIWTDLAVVEMDDADVQDVIEFGDSDELKRGQTAIAIGNPLGLGFSGSVTVGVISGKERSIPVDLNGDQSVDWNAEVLQTDAAINPGNSGGALVDLSGRLIGINSMKIAEASVEGIGLAIPINSAVPIIEDLEQHGEVRRPQMGVTLFDLMDIPAVYQQQELNLPEDVNEGVVVDQVMQGSAAQEAGLRQYDVITAMDEEPIANLIDLRKYLYNEVKQGDTVRLEVYRGGEATEIEINF</sequence>
<evidence type="ECO:0000313" key="6">
    <source>
        <dbReference type="EMBL" id="EMR05535.1"/>
    </source>
</evidence>
<keyword evidence="4" id="KW-0720">Serine protease</keyword>
<dbReference type="InterPro" id="IPR009003">
    <property type="entry name" value="Peptidase_S1_PA"/>
</dbReference>
<dbReference type="RefSeq" id="WP_008300410.1">
    <property type="nucleotide sequence ID" value="NZ_AOFT01000014.1"/>
</dbReference>
<proteinExistence type="inferred from homology"/>
<dbReference type="EMBL" id="AOFT01000014">
    <property type="protein sequence ID" value="EMR05535.1"/>
    <property type="molecule type" value="Genomic_DNA"/>
</dbReference>
<name>M7NV42_9BACL</name>
<dbReference type="InterPro" id="IPR043504">
    <property type="entry name" value="Peptidase_S1_PA_chymotrypsin"/>
</dbReference>
<dbReference type="SUPFAM" id="SSF50156">
    <property type="entry name" value="PDZ domain-like"/>
    <property type="match status" value="1"/>
</dbReference>
<dbReference type="PANTHER" id="PTHR43343:SF3">
    <property type="entry name" value="PROTEASE DO-LIKE 8, CHLOROPLASTIC"/>
    <property type="match status" value="1"/>
</dbReference>
<keyword evidence="3 6" id="KW-0378">Hydrolase</keyword>
<comment type="caution">
    <text evidence="6">The sequence shown here is derived from an EMBL/GenBank/DDBJ whole genome shotgun (WGS) entry which is preliminary data.</text>
</comment>
<dbReference type="PANTHER" id="PTHR43343">
    <property type="entry name" value="PEPTIDASE S12"/>
    <property type="match status" value="1"/>
</dbReference>
<gene>
    <name evidence="6" type="primary">htrA_3</name>
    <name evidence="6" type="ORF">C772_02507</name>
</gene>
<dbReference type="Gene3D" id="2.30.42.10">
    <property type="match status" value="1"/>
</dbReference>
<dbReference type="OrthoDB" id="9758917at2"/>
<dbReference type="Pfam" id="PF13180">
    <property type="entry name" value="PDZ_2"/>
    <property type="match status" value="1"/>
</dbReference>
<dbReference type="SMART" id="SM00228">
    <property type="entry name" value="PDZ"/>
    <property type="match status" value="1"/>
</dbReference>
<dbReference type="InterPro" id="IPR036034">
    <property type="entry name" value="PDZ_sf"/>
</dbReference>
<feature type="domain" description="PDZ" evidence="5">
    <location>
        <begin position="295"/>
        <end position="384"/>
    </location>
</feature>
<dbReference type="AlphaFoldDB" id="M7NV42"/>
<comment type="similarity">
    <text evidence="1">Belongs to the peptidase S1C family.</text>
</comment>
<keyword evidence="7" id="KW-1185">Reference proteome</keyword>
<protein>
    <submittedName>
        <fullName evidence="6">Serine protease Do-like HtrA</fullName>
        <ecNumber evidence="6">3.4.21.107</ecNumber>
    </submittedName>
</protein>
<dbReference type="Proteomes" id="UP000011919">
    <property type="component" value="Unassembled WGS sequence"/>
</dbReference>
<dbReference type="PRINTS" id="PR00834">
    <property type="entry name" value="PROTEASES2C"/>
</dbReference>
<evidence type="ECO:0000313" key="7">
    <source>
        <dbReference type="Proteomes" id="UP000011919"/>
    </source>
</evidence>
<dbReference type="Pfam" id="PF13365">
    <property type="entry name" value="Trypsin_2"/>
    <property type="match status" value="1"/>
</dbReference>
<dbReference type="PATRIC" id="fig|1235279.3.peg.2501"/>
<evidence type="ECO:0000256" key="2">
    <source>
        <dbReference type="ARBA" id="ARBA00022670"/>
    </source>
</evidence>
<dbReference type="MEROPS" id="S01.364"/>